<dbReference type="RefSeq" id="WP_284351631.1">
    <property type="nucleotide sequence ID" value="NZ_BRXS01000006.1"/>
</dbReference>
<dbReference type="InterPro" id="IPR025542">
    <property type="entry name" value="YacH"/>
</dbReference>
<sequence>MLCENCKERDAVVNLTQVKSGAVTQLHLCEKCAAEQGVETSVASPHSQIGDFLQAVQQQSLTVPGDQSSCHFCGATTRDFRSSGRLGCARCYGAFERSLRELLRRLHGNSRHTGRRYEPPAPELLEQASLVGQLKDRLRRAVEAEQFELAAELRDRLRTYE</sequence>
<feature type="domain" description="UVR" evidence="1">
    <location>
        <begin position="128"/>
        <end position="161"/>
    </location>
</feature>
<keyword evidence="3" id="KW-1185">Reference proteome</keyword>
<dbReference type="PROSITE" id="PS50151">
    <property type="entry name" value="UVR"/>
    <property type="match status" value="1"/>
</dbReference>
<dbReference type="Pfam" id="PF02151">
    <property type="entry name" value="UVR"/>
    <property type="match status" value="1"/>
</dbReference>
<dbReference type="GO" id="GO:0050897">
    <property type="term" value="F:cobalt ion binding"/>
    <property type="evidence" value="ECO:0007669"/>
    <property type="project" value="TreeGrafter"/>
</dbReference>
<gene>
    <name evidence="2" type="ORF">rosag_36970</name>
</gene>
<dbReference type="GO" id="GO:1990170">
    <property type="term" value="P:stress response to cadmium ion"/>
    <property type="evidence" value="ECO:0007669"/>
    <property type="project" value="TreeGrafter"/>
</dbReference>
<dbReference type="PANTHER" id="PTHR38430">
    <property type="entry name" value="PROTEIN-ARGININE KINASE ACTIVATOR PROTEIN"/>
    <property type="match status" value="1"/>
</dbReference>
<accession>A0AA37Q5Y0</accession>
<dbReference type="AlphaFoldDB" id="A0AA37Q5Y0"/>
<comment type="caution">
    <text evidence="2">The sequence shown here is derived from an EMBL/GenBank/DDBJ whole genome shotgun (WGS) entry which is preliminary data.</text>
</comment>
<name>A0AA37Q5Y0_9BACT</name>
<dbReference type="PANTHER" id="PTHR38430:SF1">
    <property type="entry name" value="PROTEIN-ARGININE KINASE ACTIVATOR PROTEIN"/>
    <property type="match status" value="1"/>
</dbReference>
<dbReference type="EMBL" id="BRXS01000006">
    <property type="protein sequence ID" value="GLC27184.1"/>
    <property type="molecule type" value="Genomic_DNA"/>
</dbReference>
<evidence type="ECO:0000313" key="3">
    <source>
        <dbReference type="Proteomes" id="UP001161325"/>
    </source>
</evidence>
<evidence type="ECO:0000259" key="1">
    <source>
        <dbReference type="PROSITE" id="PS50151"/>
    </source>
</evidence>
<dbReference type="Proteomes" id="UP001161325">
    <property type="component" value="Unassembled WGS sequence"/>
</dbReference>
<dbReference type="GO" id="GO:0005507">
    <property type="term" value="F:copper ion binding"/>
    <property type="evidence" value="ECO:0007669"/>
    <property type="project" value="TreeGrafter"/>
</dbReference>
<dbReference type="GO" id="GO:0046870">
    <property type="term" value="F:cadmium ion binding"/>
    <property type="evidence" value="ECO:0007669"/>
    <property type="project" value="TreeGrafter"/>
</dbReference>
<dbReference type="GO" id="GO:0008270">
    <property type="term" value="F:zinc ion binding"/>
    <property type="evidence" value="ECO:0007669"/>
    <property type="project" value="TreeGrafter"/>
</dbReference>
<reference evidence="2" key="1">
    <citation type="submission" date="2022-08" db="EMBL/GenBank/DDBJ databases">
        <title>Draft genome sequencing of Roseisolibacter agri AW1220.</title>
        <authorList>
            <person name="Tobiishi Y."/>
            <person name="Tonouchi A."/>
        </authorList>
    </citation>
    <scope>NUCLEOTIDE SEQUENCE</scope>
    <source>
        <strain evidence="2">AW1220</strain>
    </source>
</reference>
<dbReference type="GO" id="GO:1990169">
    <property type="term" value="P:stress response to copper ion"/>
    <property type="evidence" value="ECO:0007669"/>
    <property type="project" value="TreeGrafter"/>
</dbReference>
<organism evidence="2 3">
    <name type="scientific">Roseisolibacter agri</name>
    <dbReference type="NCBI Taxonomy" id="2014610"/>
    <lineage>
        <taxon>Bacteria</taxon>
        <taxon>Pseudomonadati</taxon>
        <taxon>Gemmatimonadota</taxon>
        <taxon>Gemmatimonadia</taxon>
        <taxon>Gemmatimonadales</taxon>
        <taxon>Gemmatimonadaceae</taxon>
        <taxon>Roseisolibacter</taxon>
    </lineage>
</organism>
<proteinExistence type="predicted"/>
<dbReference type="PIRSF" id="PIRSF015034">
    <property type="entry name" value="YacH"/>
    <property type="match status" value="1"/>
</dbReference>
<dbReference type="InterPro" id="IPR001943">
    <property type="entry name" value="UVR_dom"/>
</dbReference>
<evidence type="ECO:0000313" key="2">
    <source>
        <dbReference type="EMBL" id="GLC27184.1"/>
    </source>
</evidence>
<protein>
    <recommendedName>
        <fullName evidence="1">UVR domain-containing protein</fullName>
    </recommendedName>
</protein>